<sequence length="247" mass="26193">MVTVLISGANKGIGRALAEKYLVRPDTTVLATVRNPDSQEAKSLLNAPTGAGSRALLFKVESTSDTDALEAIKSAQSSGVDAIDIVIANAGVYTPRAYQPVAQVSLTHLKEHLDINTLGPVRLFQAAFPLLKNSKTPKFVLISSLVGTITNLEQIPFPNGAYGGSKAGANFFAKKIHCENPDIVSIAIHPGGVKTEAGNEAARAVGFDESFVEVEDSVNAIIKKVDSLTRENGSGTFWGFDDTIIPW</sequence>
<evidence type="ECO:0000256" key="3">
    <source>
        <dbReference type="ARBA" id="ARBA00023002"/>
    </source>
</evidence>
<dbReference type="Gene3D" id="3.40.50.720">
    <property type="entry name" value="NAD(P)-binding Rossmann-like Domain"/>
    <property type="match status" value="1"/>
</dbReference>
<dbReference type="AlphaFoldDB" id="A0A2N6N8G8"/>
<evidence type="ECO:0000256" key="2">
    <source>
        <dbReference type="ARBA" id="ARBA00022857"/>
    </source>
</evidence>
<dbReference type="InterPro" id="IPR036291">
    <property type="entry name" value="NAD(P)-bd_dom_sf"/>
</dbReference>
<dbReference type="PANTHER" id="PTHR43544">
    <property type="entry name" value="SHORT-CHAIN DEHYDROGENASE/REDUCTASE"/>
    <property type="match status" value="1"/>
</dbReference>
<name>A0A2N6N8G8_BEABA</name>
<evidence type="ECO:0000313" key="5">
    <source>
        <dbReference type="Proteomes" id="UP000235728"/>
    </source>
</evidence>
<keyword evidence="2" id="KW-0521">NADP</keyword>
<dbReference type="OMA" id="RLFQATW"/>
<dbReference type="InterPro" id="IPR020904">
    <property type="entry name" value="Sc_DH/Rdtase_CS"/>
</dbReference>
<dbReference type="CDD" id="cd05325">
    <property type="entry name" value="carb_red_sniffer_like_SDR_c"/>
    <property type="match status" value="1"/>
</dbReference>
<dbReference type="SUPFAM" id="SSF51735">
    <property type="entry name" value="NAD(P)-binding Rossmann-fold domains"/>
    <property type="match status" value="1"/>
</dbReference>
<keyword evidence="3" id="KW-0560">Oxidoreductase</keyword>
<dbReference type="GO" id="GO:0016491">
    <property type="term" value="F:oxidoreductase activity"/>
    <property type="evidence" value="ECO:0007669"/>
    <property type="project" value="UniProtKB-KW"/>
</dbReference>
<dbReference type="InterPro" id="IPR002347">
    <property type="entry name" value="SDR_fam"/>
</dbReference>
<evidence type="ECO:0000313" key="4">
    <source>
        <dbReference type="EMBL" id="PMB63554.1"/>
    </source>
</evidence>
<dbReference type="Proteomes" id="UP000235728">
    <property type="component" value="Unassembled WGS sequence"/>
</dbReference>
<dbReference type="InterPro" id="IPR051468">
    <property type="entry name" value="Fungal_SecMetab_SDRs"/>
</dbReference>
<comment type="caution">
    <text evidence="4">The sequence shown here is derived from an EMBL/GenBank/DDBJ whole genome shotgun (WGS) entry which is preliminary data.</text>
</comment>
<protein>
    <submittedName>
        <fullName evidence="4">Norsolorinic acid ketoreductase</fullName>
    </submittedName>
</protein>
<dbReference type="GO" id="GO:0005737">
    <property type="term" value="C:cytoplasm"/>
    <property type="evidence" value="ECO:0007669"/>
    <property type="project" value="TreeGrafter"/>
</dbReference>
<dbReference type="PROSITE" id="PS00061">
    <property type="entry name" value="ADH_SHORT"/>
    <property type="match status" value="1"/>
</dbReference>
<dbReference type="PRINTS" id="PR00081">
    <property type="entry name" value="GDHRDH"/>
</dbReference>
<comment type="similarity">
    <text evidence="1">Belongs to the short-chain dehydrogenases/reductases (SDR) family.</text>
</comment>
<proteinExistence type="inferred from homology"/>
<organism evidence="4 5">
    <name type="scientific">Beauveria bassiana</name>
    <name type="common">White muscardine disease fungus</name>
    <name type="synonym">Tritirachium shiotae</name>
    <dbReference type="NCBI Taxonomy" id="176275"/>
    <lineage>
        <taxon>Eukaryota</taxon>
        <taxon>Fungi</taxon>
        <taxon>Dikarya</taxon>
        <taxon>Ascomycota</taxon>
        <taxon>Pezizomycotina</taxon>
        <taxon>Sordariomycetes</taxon>
        <taxon>Hypocreomycetidae</taxon>
        <taxon>Hypocreales</taxon>
        <taxon>Cordycipitaceae</taxon>
        <taxon>Beauveria</taxon>
    </lineage>
</organism>
<accession>A0A2N6N8G8</accession>
<dbReference type="Pfam" id="PF00106">
    <property type="entry name" value="adh_short"/>
    <property type="match status" value="1"/>
</dbReference>
<reference evidence="4 5" key="1">
    <citation type="journal article" date="2016" name="Appl. Microbiol. Biotechnol.">
        <title>Characterization of T-DNA insertion mutants with decreased virulence in the entomopathogenic fungus Beauveria bassiana JEF-007.</title>
        <authorList>
            <person name="Kim S."/>
            <person name="Lee S.J."/>
            <person name="Nai Y.S."/>
            <person name="Yu J.S."/>
            <person name="Lee M.R."/>
            <person name="Yang Y.T."/>
            <person name="Kim J.S."/>
        </authorList>
    </citation>
    <scope>NUCLEOTIDE SEQUENCE [LARGE SCALE GENOMIC DNA]</scope>
    <source>
        <strain evidence="4 5">JEF-007</strain>
    </source>
</reference>
<dbReference type="PANTHER" id="PTHR43544:SF7">
    <property type="entry name" value="NADB-LER2"/>
    <property type="match status" value="1"/>
</dbReference>
<gene>
    <name evidence="4" type="primary">nor-1_0</name>
    <name evidence="4" type="ORF">BM221_010659</name>
</gene>
<evidence type="ECO:0000256" key="1">
    <source>
        <dbReference type="ARBA" id="ARBA00006484"/>
    </source>
</evidence>
<dbReference type="EMBL" id="MRVG01000020">
    <property type="protein sequence ID" value="PMB63554.1"/>
    <property type="molecule type" value="Genomic_DNA"/>
</dbReference>